<feature type="region of interest" description="Disordered" evidence="1">
    <location>
        <begin position="361"/>
        <end position="402"/>
    </location>
</feature>
<accession>A0AAU6V218</accession>
<dbReference type="AlphaFoldDB" id="A0AAU6V218"/>
<evidence type="ECO:0000313" key="4">
    <source>
        <dbReference type="EMBL" id="XAG79202.1"/>
    </source>
</evidence>
<dbReference type="Gene3D" id="3.40.50.300">
    <property type="entry name" value="P-loop containing nucleotide triphosphate hydrolases"/>
    <property type="match status" value="1"/>
</dbReference>
<dbReference type="InterPro" id="IPR027417">
    <property type="entry name" value="P-loop_NTPase"/>
</dbReference>
<dbReference type="Pfam" id="PF05707">
    <property type="entry name" value="Zot"/>
    <property type="match status" value="1"/>
</dbReference>
<evidence type="ECO:0000259" key="2">
    <source>
        <dbReference type="Pfam" id="PF05707"/>
    </source>
</evidence>
<evidence type="ECO:0000313" key="3">
    <source>
        <dbReference type="EMBL" id="XAG79192.1"/>
    </source>
</evidence>
<evidence type="ECO:0000256" key="1">
    <source>
        <dbReference type="SAM" id="MobiDB-lite"/>
    </source>
</evidence>
<feature type="compositionally biased region" description="Polar residues" evidence="1">
    <location>
        <begin position="383"/>
        <end position="402"/>
    </location>
</feature>
<name>A0AAU6V218_UNCXX</name>
<dbReference type="EMBL" id="CP095354">
    <property type="protein sequence ID" value="XAG79192.1"/>
    <property type="molecule type" value="Genomic_DNA"/>
</dbReference>
<sequence length="402" mass="44786">MPSWFVTGKLGSGKSLVAVGKIQEYLQQGRPIVTNINLFLEHLIVPTNKTAVVYRVPDKPSVEDLEAVPPAYDGDYDENKNGLLVLDELATWLNSRSFGEKGRLALIHHLVMLRKRGWDLMFLVQNVSMIDSQVREGLAELVVHCRRMDRLTIPFLSTFTRLGGFEIRPPKVHWGLVKYGASDSSPVVERWVYSGTNLYDAYDTRQVYTPDSCGLCRMLPPYYFYGVNVNGWTHQKAGFIRSFNRFFGSIKGRGAFFAGLLVCFIAMSIFGDDSVAVAADAPATQEAAKPVPVHPLDGVRITGSVKGTRSFDYIFETDSGAFYPDNLGYRVRWISDCRAALVSGNKTDYVTCAPYRAYSEAQPREGAGRSDGEIDSNGKLLTFNDTPTRNASPQPTETEWSD</sequence>
<proteinExistence type="predicted"/>
<dbReference type="EMBL" id="CP095354">
    <property type="protein sequence ID" value="XAG79202.1"/>
    <property type="molecule type" value="Genomic_DNA"/>
</dbReference>
<feature type="domain" description="Zona occludens toxin N-terminal" evidence="2">
    <location>
        <begin position="5"/>
        <end position="155"/>
    </location>
</feature>
<feature type="compositionally biased region" description="Basic and acidic residues" evidence="1">
    <location>
        <begin position="362"/>
        <end position="372"/>
    </location>
</feature>
<protein>
    <recommendedName>
        <fullName evidence="2">Zona occludens toxin N-terminal domain-containing protein</fullName>
    </recommendedName>
</protein>
<reference evidence="3" key="1">
    <citation type="submission" date="2022-03" db="EMBL/GenBank/DDBJ databases">
        <title>Sea Food Isolates.</title>
        <authorList>
            <person name="Li c."/>
        </authorList>
    </citation>
    <scope>NUCLEOTIDE SEQUENCE</scope>
    <source>
        <strain evidence="3">19NY03SH02</strain>
    </source>
</reference>
<dbReference type="InterPro" id="IPR008900">
    <property type="entry name" value="Zot_N"/>
</dbReference>
<organism evidence="3">
    <name type="scientific">bacterium 19NY03SH02</name>
    <dbReference type="NCBI Taxonomy" id="2920631"/>
    <lineage>
        <taxon>Bacteria</taxon>
    </lineage>
</organism>
<gene>
    <name evidence="3" type="ORF">MRN14_11835</name>
    <name evidence="4" type="ORF">MRN14_11885</name>
</gene>